<dbReference type="InterPro" id="IPR036259">
    <property type="entry name" value="MFS_trans_sf"/>
</dbReference>
<dbReference type="AlphaFoldDB" id="X1IZR0"/>
<proteinExistence type="predicted"/>
<feature type="transmembrane region" description="Helical" evidence="1">
    <location>
        <begin position="43"/>
        <end position="62"/>
    </location>
</feature>
<feature type="transmembrane region" description="Helical" evidence="1">
    <location>
        <begin position="16"/>
        <end position="37"/>
    </location>
</feature>
<organism evidence="2">
    <name type="scientific">marine sediment metagenome</name>
    <dbReference type="NCBI Taxonomy" id="412755"/>
    <lineage>
        <taxon>unclassified sequences</taxon>
        <taxon>metagenomes</taxon>
        <taxon>ecological metagenomes</taxon>
    </lineage>
</organism>
<name>X1IZR0_9ZZZZ</name>
<evidence type="ECO:0000256" key="1">
    <source>
        <dbReference type="SAM" id="Phobius"/>
    </source>
</evidence>
<comment type="caution">
    <text evidence="2">The sequence shown here is derived from an EMBL/GenBank/DDBJ whole genome shotgun (WGS) entry which is preliminary data.</text>
</comment>
<feature type="non-terminal residue" evidence="2">
    <location>
        <position position="1"/>
    </location>
</feature>
<evidence type="ECO:0000313" key="2">
    <source>
        <dbReference type="EMBL" id="GAH71564.1"/>
    </source>
</evidence>
<dbReference type="Gene3D" id="1.20.1250.20">
    <property type="entry name" value="MFS general substrate transporter like domains"/>
    <property type="match status" value="1"/>
</dbReference>
<dbReference type="EMBL" id="BARU01029838">
    <property type="protein sequence ID" value="GAH71564.1"/>
    <property type="molecule type" value="Genomic_DNA"/>
</dbReference>
<keyword evidence="1" id="KW-0812">Transmembrane</keyword>
<protein>
    <recommendedName>
        <fullName evidence="3">Major facilitator superfamily (MFS) profile domain-containing protein</fullName>
    </recommendedName>
</protein>
<keyword evidence="1" id="KW-0472">Membrane</keyword>
<sequence>AIVRENSLTSQRERNFSLFGAAGVAGAFISSLLFGFFVHLWGWKITCLLISLPGYFLAYAYLKSKRGKKNHKAEAERKIKQSHIPLLLYRIPINPYFFP</sequence>
<keyword evidence="1" id="KW-1133">Transmembrane helix</keyword>
<dbReference type="SUPFAM" id="SSF103473">
    <property type="entry name" value="MFS general substrate transporter"/>
    <property type="match status" value="1"/>
</dbReference>
<reference evidence="2" key="1">
    <citation type="journal article" date="2014" name="Front. Microbiol.">
        <title>High frequency of phylogenetically diverse reductive dehalogenase-homologous genes in deep subseafloor sedimentary metagenomes.</title>
        <authorList>
            <person name="Kawai M."/>
            <person name="Futagami T."/>
            <person name="Toyoda A."/>
            <person name="Takaki Y."/>
            <person name="Nishi S."/>
            <person name="Hori S."/>
            <person name="Arai W."/>
            <person name="Tsubouchi T."/>
            <person name="Morono Y."/>
            <person name="Uchiyama I."/>
            <person name="Ito T."/>
            <person name="Fujiyama A."/>
            <person name="Inagaki F."/>
            <person name="Takami H."/>
        </authorList>
    </citation>
    <scope>NUCLEOTIDE SEQUENCE</scope>
    <source>
        <strain evidence="2">Expedition CK06-06</strain>
    </source>
</reference>
<evidence type="ECO:0008006" key="3">
    <source>
        <dbReference type="Google" id="ProtNLM"/>
    </source>
</evidence>
<gene>
    <name evidence="2" type="ORF">S03H2_47416</name>
</gene>
<accession>X1IZR0</accession>